<dbReference type="PROSITE" id="PS51819">
    <property type="entry name" value="VOC"/>
    <property type="match status" value="1"/>
</dbReference>
<dbReference type="Gene3D" id="3.10.180.10">
    <property type="entry name" value="2,3-Dihydroxybiphenyl 1,2-Dioxygenase, domain 1"/>
    <property type="match status" value="1"/>
</dbReference>
<dbReference type="RefSeq" id="WP_133805074.1">
    <property type="nucleotide sequence ID" value="NZ_SNWQ01000029.1"/>
</dbReference>
<evidence type="ECO:0000313" key="3">
    <source>
        <dbReference type="Proteomes" id="UP000295388"/>
    </source>
</evidence>
<dbReference type="GO" id="GO:0051213">
    <property type="term" value="F:dioxygenase activity"/>
    <property type="evidence" value="ECO:0007669"/>
    <property type="project" value="UniProtKB-KW"/>
</dbReference>
<dbReference type="InterPro" id="IPR004360">
    <property type="entry name" value="Glyas_Fos-R_dOase_dom"/>
</dbReference>
<sequence length="126" mass="13520">MKIHTTYLDHVVLSVSDVAASSRWWSALTGARTTQDYEGEVSLQVGGQAIRLRQGTPAPSGSVSICLIADASIHDLYERAEQLHAVHGSIHPRTAATAPVQALTLEDPDGYKVELATYTPEGAPIR</sequence>
<keyword evidence="2" id="KW-0456">Lyase</keyword>
<dbReference type="InterPro" id="IPR037523">
    <property type="entry name" value="VOC_core"/>
</dbReference>
<dbReference type="SUPFAM" id="SSF54593">
    <property type="entry name" value="Glyoxalase/Bleomycin resistance protein/Dihydroxybiphenyl dioxygenase"/>
    <property type="match status" value="1"/>
</dbReference>
<dbReference type="EMBL" id="SNWQ01000029">
    <property type="protein sequence ID" value="TDO33967.1"/>
    <property type="molecule type" value="Genomic_DNA"/>
</dbReference>
<name>A0A4R6JEU5_9ACTN</name>
<evidence type="ECO:0000313" key="2">
    <source>
        <dbReference type="EMBL" id="TDO33967.1"/>
    </source>
</evidence>
<reference evidence="2 3" key="1">
    <citation type="submission" date="2019-03" db="EMBL/GenBank/DDBJ databases">
        <title>Genomic Encyclopedia of Type Strains, Phase III (KMG-III): the genomes of soil and plant-associated and newly described type strains.</title>
        <authorList>
            <person name="Whitman W."/>
        </authorList>
    </citation>
    <scope>NUCLEOTIDE SEQUENCE [LARGE SCALE GENOMIC DNA]</scope>
    <source>
        <strain evidence="2 3">VKM Ac-2527</strain>
    </source>
</reference>
<keyword evidence="2" id="KW-0223">Dioxygenase</keyword>
<dbReference type="GO" id="GO:0016829">
    <property type="term" value="F:lyase activity"/>
    <property type="evidence" value="ECO:0007669"/>
    <property type="project" value="UniProtKB-KW"/>
</dbReference>
<gene>
    <name evidence="2" type="ORF">EV643_12965</name>
</gene>
<evidence type="ECO:0000259" key="1">
    <source>
        <dbReference type="PROSITE" id="PS51819"/>
    </source>
</evidence>
<dbReference type="OrthoDB" id="192739at2"/>
<dbReference type="InterPro" id="IPR029068">
    <property type="entry name" value="Glyas_Bleomycin-R_OHBP_Dase"/>
</dbReference>
<comment type="caution">
    <text evidence="2">The sequence shown here is derived from an EMBL/GenBank/DDBJ whole genome shotgun (WGS) entry which is preliminary data.</text>
</comment>
<keyword evidence="3" id="KW-1185">Reference proteome</keyword>
<feature type="domain" description="VOC" evidence="1">
    <location>
        <begin position="7"/>
        <end position="118"/>
    </location>
</feature>
<organism evidence="2 3">
    <name type="scientific">Kribbella caucasensis</name>
    <dbReference type="NCBI Taxonomy" id="2512215"/>
    <lineage>
        <taxon>Bacteria</taxon>
        <taxon>Bacillati</taxon>
        <taxon>Actinomycetota</taxon>
        <taxon>Actinomycetes</taxon>
        <taxon>Propionibacteriales</taxon>
        <taxon>Kribbellaceae</taxon>
        <taxon>Kribbella</taxon>
    </lineage>
</organism>
<dbReference type="Proteomes" id="UP000295388">
    <property type="component" value="Unassembled WGS sequence"/>
</dbReference>
<keyword evidence="2" id="KW-0560">Oxidoreductase</keyword>
<dbReference type="AlphaFoldDB" id="A0A4R6JEU5"/>
<protein>
    <submittedName>
        <fullName evidence="2">Catechol 2,3-dioxygenase-like lactoylglutathione lyase family enzyme</fullName>
    </submittedName>
</protein>
<proteinExistence type="predicted"/>
<dbReference type="Pfam" id="PF00903">
    <property type="entry name" value="Glyoxalase"/>
    <property type="match status" value="1"/>
</dbReference>
<accession>A0A4R6JEU5</accession>